<organism evidence="1 2">
    <name type="scientific">Colletotrichum truncatum</name>
    <name type="common">Anthracnose fungus</name>
    <name type="synonym">Colletotrichum capsici</name>
    <dbReference type="NCBI Taxonomy" id="5467"/>
    <lineage>
        <taxon>Eukaryota</taxon>
        <taxon>Fungi</taxon>
        <taxon>Dikarya</taxon>
        <taxon>Ascomycota</taxon>
        <taxon>Pezizomycotina</taxon>
        <taxon>Sordariomycetes</taxon>
        <taxon>Hypocreomycetidae</taxon>
        <taxon>Glomerellales</taxon>
        <taxon>Glomerellaceae</taxon>
        <taxon>Colletotrichum</taxon>
        <taxon>Colletotrichum truncatum species complex</taxon>
    </lineage>
</organism>
<dbReference type="EMBL" id="VUJX02000004">
    <property type="protein sequence ID" value="KAL0937087.1"/>
    <property type="molecule type" value="Genomic_DNA"/>
</dbReference>
<comment type="caution">
    <text evidence="1">The sequence shown here is derived from an EMBL/GenBank/DDBJ whole genome shotgun (WGS) entry which is preliminary data.</text>
</comment>
<sequence length="741" mass="83867">MMPKRLAPLLPAEDGSEPPHFGSSREDVSKRKRVGTEVACNACRRRKTRCNGSRPACAACLKRSTECIYVDKRDVTRSGQSLEVSNEVLELLKSVPEPEAIKILRLLRANGDLASVLSIAKSNMNGAPSSSEQRNPRALRPLRSSLEFELMVKNPIAYSPVHDTPLTALERDGLLSPNKRPRSKSLDHQYKGNGQQANDFHGNRLAKAPSDGMPCPEACPFCMTAFVDQDRGQNPDLCDPRLQQLDVSFWTNVPIANDYAARVISLYLTTDHPLLGIFDPELFVMDLVHKQATHCSHLLANSVLYWGCQMYTAIDEGASELADQFCKEAERLWLTEQNNDTILNTASAQLLSLAYLGHGKDHYVLKYLAAALGMGKRLFLFGVEPKEALTHLHPMSPEMQKAVAYTAWGVFNWGVLITLFYQQPDLDYPDHPPVLPIPGEAVSGQKHDMSPGFSSDMSEEHIPLYMGRTFPTLCRFWRIIHEVTPVYYKGRQSPLPDVSLDFAEFKYRELLALMDKLPSDQVLRDHCPHHVVIFHIWFHAAILDIFRPFMRQPQHGQLHLKTFSARRSTPDAAFHASVNQLKRLVIKFRCNYESSTYTLLWQTALIYVANAVLHDTDNPEWRFYFLVCIYGYEGLRKSYRVAEIVSQGLLTMTVRDGDISSSEARQLLNEIKEVEGSHASGDVRATFMVDLDLAMVDPEAARVENLAERFEDIALFRDFTTVEDEEHTRRREKAEWSGSDK</sequence>
<name>A0ACC3YZ37_COLTU</name>
<protein>
    <submittedName>
        <fullName evidence="1">Zinc finger protein</fullName>
    </submittedName>
</protein>
<evidence type="ECO:0000313" key="2">
    <source>
        <dbReference type="Proteomes" id="UP000805649"/>
    </source>
</evidence>
<dbReference type="Proteomes" id="UP000805649">
    <property type="component" value="Unassembled WGS sequence"/>
</dbReference>
<evidence type="ECO:0000313" key="1">
    <source>
        <dbReference type="EMBL" id="KAL0937087.1"/>
    </source>
</evidence>
<accession>A0ACC3YZ37</accession>
<proteinExistence type="predicted"/>
<reference evidence="1 2" key="1">
    <citation type="journal article" date="2020" name="Phytopathology">
        <title>Genome Sequence Resources of Colletotrichum truncatum, C. plurivorum, C. musicola, and C. sojae: Four Species Pathogenic to Soybean (Glycine max).</title>
        <authorList>
            <person name="Rogerio F."/>
            <person name="Boufleur T.R."/>
            <person name="Ciampi-Guillardi M."/>
            <person name="Sukno S.A."/>
            <person name="Thon M.R."/>
            <person name="Massola Junior N.S."/>
            <person name="Baroncelli R."/>
        </authorList>
    </citation>
    <scope>NUCLEOTIDE SEQUENCE [LARGE SCALE GENOMIC DNA]</scope>
    <source>
        <strain evidence="1 2">CMES1059</strain>
    </source>
</reference>
<keyword evidence="2" id="KW-1185">Reference proteome</keyword>
<gene>
    <name evidence="1" type="ORF">CTRU02_206818</name>
</gene>